<dbReference type="SUPFAM" id="SSF53850">
    <property type="entry name" value="Periplasmic binding protein-like II"/>
    <property type="match status" value="1"/>
</dbReference>
<reference evidence="1" key="2">
    <citation type="submission" date="2021-04" db="EMBL/GenBank/DDBJ databases">
        <authorList>
            <person name="Gilroy R."/>
        </authorList>
    </citation>
    <scope>NUCLEOTIDE SEQUENCE</scope>
    <source>
        <strain evidence="1">CHK179-7159</strain>
    </source>
</reference>
<dbReference type="Proteomes" id="UP000886858">
    <property type="component" value="Unassembled WGS sequence"/>
</dbReference>
<comment type="caution">
    <text evidence="1">The sequence shown here is derived from an EMBL/GenBank/DDBJ whole genome shotgun (WGS) entry which is preliminary data.</text>
</comment>
<reference evidence="1" key="1">
    <citation type="journal article" date="2021" name="PeerJ">
        <title>Extensive microbial diversity within the chicken gut microbiome revealed by metagenomics and culture.</title>
        <authorList>
            <person name="Gilroy R."/>
            <person name="Ravi A."/>
            <person name="Getino M."/>
            <person name="Pursley I."/>
            <person name="Horton D.L."/>
            <person name="Alikhan N.F."/>
            <person name="Baker D."/>
            <person name="Gharbi K."/>
            <person name="Hall N."/>
            <person name="Watson M."/>
            <person name="Adriaenssens E.M."/>
            <person name="Foster-Nyarko E."/>
            <person name="Jarju S."/>
            <person name="Secka A."/>
            <person name="Antonio M."/>
            <person name="Oren A."/>
            <person name="Chaudhuri R.R."/>
            <person name="La Ragione R."/>
            <person name="Hildebrand F."/>
            <person name="Pallen M.J."/>
        </authorList>
    </citation>
    <scope>NUCLEOTIDE SEQUENCE</scope>
    <source>
        <strain evidence="1">CHK179-7159</strain>
    </source>
</reference>
<evidence type="ECO:0000313" key="1">
    <source>
        <dbReference type="EMBL" id="HJA93318.1"/>
    </source>
</evidence>
<dbReference type="Gene3D" id="3.40.190.10">
    <property type="entry name" value="Periplasmic binding protein-like II"/>
    <property type="match status" value="2"/>
</dbReference>
<organism evidence="1 2">
    <name type="scientific">Candidatus Eisenbergiella merdipullorum</name>
    <dbReference type="NCBI Taxonomy" id="2838553"/>
    <lineage>
        <taxon>Bacteria</taxon>
        <taxon>Bacillati</taxon>
        <taxon>Bacillota</taxon>
        <taxon>Clostridia</taxon>
        <taxon>Lachnospirales</taxon>
        <taxon>Lachnospiraceae</taxon>
        <taxon>Eisenbergiella</taxon>
    </lineage>
</organism>
<evidence type="ECO:0000313" key="2">
    <source>
        <dbReference type="Proteomes" id="UP000886858"/>
    </source>
</evidence>
<dbReference type="AlphaFoldDB" id="A0A9D2I845"/>
<sequence length="502" mass="56460">MFAEQGLELEVWAYSEDKTNAIMASGDLPDVMYVNDENLEILIENGMIVNLGEYLDQMPKVTSLDGMDVALNYMREFKSGGTGELYAMPTTVGKGVEDGTTERNALKLFWNYYSEIGLPEFDSLEELIPILKEIQERHPTDAAGNQVYAVGTYYDAQSMNYLLGYSTCFGYSSIFFKQMVAANMVDGELEYLLEEDGILYEALKWYNQLYREGLFDPDSINMDRATHQSMISANGQNGTYIVSLADSPGWAPYYQPTYFAGEEIFFPNYSTYGATGSYLVVNANTQNLDACLRLLNMMADPDIYLVWRSMPQGEEWDIESGNVAYITDAYLDSLRNGTTFVSSTGEEEKLFNTGAICQVGVDTSYVDKDGNVLPPLTQNWPEALAITNDSEQFRSWQELYGYDSFVELLESKGAIYRESRLIDASSFVELPDDSQQLTIDTLVDTVNTAAWKMIYAESDSDFDSLWEQMVSDAEELGAIEIYDWAVENIENAVKTRDSLAAN</sequence>
<proteinExistence type="predicted"/>
<dbReference type="EMBL" id="DWYY01000102">
    <property type="protein sequence ID" value="HJA93318.1"/>
    <property type="molecule type" value="Genomic_DNA"/>
</dbReference>
<accession>A0A9D2I845</accession>
<name>A0A9D2I845_9FIRM</name>
<protein>
    <submittedName>
        <fullName evidence="1">Extracellular solute-binding protein</fullName>
    </submittedName>
</protein>
<gene>
    <name evidence="1" type="ORF">H9717_09450</name>
</gene>